<dbReference type="EMBL" id="JABFTX010000004">
    <property type="protein sequence ID" value="MCE8004815.1"/>
    <property type="molecule type" value="Genomic_DNA"/>
</dbReference>
<keyword evidence="1" id="KW-0472">Membrane</keyword>
<gene>
    <name evidence="2" type="ORF">HOP53_18445</name>
</gene>
<keyword evidence="1" id="KW-0812">Transmembrane</keyword>
<protein>
    <submittedName>
        <fullName evidence="2">Uncharacterized protein</fullName>
    </submittedName>
</protein>
<keyword evidence="1" id="KW-1133">Transmembrane helix</keyword>
<dbReference type="Proteomes" id="UP001320168">
    <property type="component" value="Unassembled WGS sequence"/>
</dbReference>
<organism evidence="2 3">
    <name type="scientific">Billgrantia ethanolica</name>
    <dbReference type="NCBI Taxonomy" id="2733486"/>
    <lineage>
        <taxon>Bacteria</taxon>
        <taxon>Pseudomonadati</taxon>
        <taxon>Pseudomonadota</taxon>
        <taxon>Gammaproteobacteria</taxon>
        <taxon>Oceanospirillales</taxon>
        <taxon>Halomonadaceae</taxon>
        <taxon>Billgrantia</taxon>
    </lineage>
</organism>
<evidence type="ECO:0000313" key="3">
    <source>
        <dbReference type="Proteomes" id="UP001320168"/>
    </source>
</evidence>
<accession>A0ABS9A9U0</accession>
<name>A0ABS9A9U0_9GAMM</name>
<reference evidence="2 3" key="1">
    <citation type="journal article" date="2021" name="Front. Microbiol.">
        <title>Aerobic Denitrification and Heterotrophic Sulfur Oxidation in the Genus Halomonas Revealed by Six Novel Species Characterizations and Genome-Based Analysis.</title>
        <authorList>
            <person name="Wang L."/>
            <person name="Shao Z."/>
        </authorList>
    </citation>
    <scope>NUCLEOTIDE SEQUENCE [LARGE SCALE GENOMIC DNA]</scope>
    <source>
        <strain evidence="2 3">MCCC 1A11081</strain>
    </source>
</reference>
<keyword evidence="3" id="KW-1185">Reference proteome</keyword>
<comment type="caution">
    <text evidence="2">The sequence shown here is derived from an EMBL/GenBank/DDBJ whole genome shotgun (WGS) entry which is preliminary data.</text>
</comment>
<feature type="transmembrane region" description="Helical" evidence="1">
    <location>
        <begin position="59"/>
        <end position="81"/>
    </location>
</feature>
<sequence>MNKLHPVVINNPGKRSLSYRARDLSITALTLAVWLTLIVKTTLSIISSDVWIMTIATSWMPRLIVLGFVLTFLSFHCWAIYKRYLYHRRQVRKPDLHAARQSDAMA</sequence>
<proteinExistence type="predicted"/>
<evidence type="ECO:0000313" key="2">
    <source>
        <dbReference type="EMBL" id="MCE8004815.1"/>
    </source>
</evidence>
<evidence type="ECO:0000256" key="1">
    <source>
        <dbReference type="SAM" id="Phobius"/>
    </source>
</evidence>
<dbReference type="RefSeq" id="WP_234271365.1">
    <property type="nucleotide sequence ID" value="NZ_JABFTX010000004.1"/>
</dbReference>
<feature type="transmembrane region" description="Helical" evidence="1">
    <location>
        <begin position="24"/>
        <end position="47"/>
    </location>
</feature>